<sequence length="282" mass="30133">MNSSIYLNRIVKTFLAIGIVMLFISITGITARAESTNEVEPNDTMAAAQSISANNETAAGTVNGSYTGQHVINGYTSNTDEDWFVVYLTSGVKYLTCNGNSFDYEVKDSNGSTVRAGTYTKVGFGPTAYSLNISADGYYYVNIVGVVSTSKSYLFSIGSPTYSVSSSDISCVEGSISMTSGGGSQTGHFAGNLSSFPEDAVVYSVRMKNVRSTDVSSIQLSNGTSGNTINLNTYTWDKSGLVGLNMPASAMWSAIFGYNKVTTFTPVLRIDFVYPVYSTMVD</sequence>
<protein>
    <recommendedName>
        <fullName evidence="4">Pre-peptidase C-terminal domain-containing protein</fullName>
    </recommendedName>
</protein>
<evidence type="ECO:0000313" key="3">
    <source>
        <dbReference type="Proteomes" id="UP000184278"/>
    </source>
</evidence>
<evidence type="ECO:0008006" key="4">
    <source>
        <dbReference type="Google" id="ProtNLM"/>
    </source>
</evidence>
<evidence type="ECO:0000256" key="1">
    <source>
        <dbReference type="SAM" id="Phobius"/>
    </source>
</evidence>
<dbReference type="EMBL" id="FQXK01000003">
    <property type="protein sequence ID" value="SHH09280.1"/>
    <property type="molecule type" value="Genomic_DNA"/>
</dbReference>
<dbReference type="OrthoDB" id="1888412at2"/>
<dbReference type="GeneID" id="89509052"/>
<evidence type="ECO:0000313" key="2">
    <source>
        <dbReference type="EMBL" id="SHH09280.1"/>
    </source>
</evidence>
<reference evidence="3" key="1">
    <citation type="submission" date="2016-11" db="EMBL/GenBank/DDBJ databases">
        <authorList>
            <person name="Varghese N."/>
            <person name="Submissions S."/>
        </authorList>
    </citation>
    <scope>NUCLEOTIDE SEQUENCE [LARGE SCALE GENOMIC DNA]</scope>
    <source>
        <strain evidence="3">DSM 3071</strain>
    </source>
</reference>
<dbReference type="Proteomes" id="UP000184278">
    <property type="component" value="Unassembled WGS sequence"/>
</dbReference>
<keyword evidence="3" id="KW-1185">Reference proteome</keyword>
<feature type="transmembrane region" description="Helical" evidence="1">
    <location>
        <begin position="12"/>
        <end position="31"/>
    </location>
</feature>
<accession>A0A1M5Q5Y1</accession>
<dbReference type="Gene3D" id="2.60.120.380">
    <property type="match status" value="1"/>
</dbReference>
<dbReference type="AlphaFoldDB" id="A0A1M5Q5Y1"/>
<keyword evidence="1" id="KW-1133">Transmembrane helix</keyword>
<name>A0A1M5Q5Y1_BUTFI</name>
<keyword evidence="1" id="KW-0812">Transmembrane</keyword>
<dbReference type="RefSeq" id="WP_073384777.1">
    <property type="nucleotide sequence ID" value="NZ_FQXK01000003.1"/>
</dbReference>
<keyword evidence="1" id="KW-0472">Membrane</keyword>
<dbReference type="STRING" id="1121131.SAMN02745229_00203"/>
<organism evidence="2 3">
    <name type="scientific">Butyrivibrio fibrisolvens DSM 3071</name>
    <dbReference type="NCBI Taxonomy" id="1121131"/>
    <lineage>
        <taxon>Bacteria</taxon>
        <taxon>Bacillati</taxon>
        <taxon>Bacillota</taxon>
        <taxon>Clostridia</taxon>
        <taxon>Lachnospirales</taxon>
        <taxon>Lachnospiraceae</taxon>
        <taxon>Butyrivibrio</taxon>
    </lineage>
</organism>
<gene>
    <name evidence="2" type="ORF">SAMN02745229_00203</name>
</gene>
<proteinExistence type="predicted"/>